<feature type="region of interest" description="Disordered" evidence="1">
    <location>
        <begin position="22"/>
        <end position="62"/>
    </location>
</feature>
<reference evidence="2" key="1">
    <citation type="journal article" date="2020" name="Nature">
        <title>Giant virus diversity and host interactions through global metagenomics.</title>
        <authorList>
            <person name="Schulz F."/>
            <person name="Roux S."/>
            <person name="Paez-Espino D."/>
            <person name="Jungbluth S."/>
            <person name="Walsh D.A."/>
            <person name="Denef V.J."/>
            <person name="McMahon K.D."/>
            <person name="Konstantinidis K.T."/>
            <person name="Eloe-Fadrosh E.A."/>
            <person name="Kyrpides N.C."/>
            <person name="Woyke T."/>
        </authorList>
    </citation>
    <scope>NUCLEOTIDE SEQUENCE</scope>
    <source>
        <strain evidence="2">GVMAG-S-1101171-110</strain>
    </source>
</reference>
<evidence type="ECO:0000256" key="1">
    <source>
        <dbReference type="SAM" id="MobiDB-lite"/>
    </source>
</evidence>
<feature type="compositionally biased region" description="Basic and acidic residues" evidence="1">
    <location>
        <begin position="136"/>
        <end position="152"/>
    </location>
</feature>
<proteinExistence type="predicted"/>
<accession>A0A6C0K8Q9</accession>
<feature type="compositionally biased region" description="Basic and acidic residues" evidence="1">
    <location>
        <begin position="171"/>
        <end position="186"/>
    </location>
</feature>
<name>A0A6C0K8Q9_9ZZZZ</name>
<evidence type="ECO:0000313" key="2">
    <source>
        <dbReference type="EMBL" id="QHU12524.1"/>
    </source>
</evidence>
<feature type="region of interest" description="Disordered" evidence="1">
    <location>
        <begin position="124"/>
        <end position="186"/>
    </location>
</feature>
<dbReference type="EMBL" id="MN740801">
    <property type="protein sequence ID" value="QHU12524.1"/>
    <property type="molecule type" value="Genomic_DNA"/>
</dbReference>
<sequence length="288" mass="32070">MSAIDYSNMTPEQLLTQRTLIDTEIANRGASGSGGKQNKEKKEQKPKRRSQGTAWAAFGKKVTEDHPTDYEAFKASAEKKQGIMPLFASQYRSKHEAEWLAFQASWNETHPKLAPLPKEKKCELVSSAEQSETEEVESKVESKDAEKPEGKRRGPKKLSEMTAEELATRNAKKEAKAKERKAKKEAEAVTSLTAAVAEAPVAPVPVPAPVTVAPVVTTTTVAQKDDEVAEFRVFKMDGQDYLRIFNKDDNDWASVDLWYTKDGKRGRYFGELMEDGSVNTDAEEPELN</sequence>
<dbReference type="AlphaFoldDB" id="A0A6C0K8Q9"/>
<organism evidence="2">
    <name type="scientific">viral metagenome</name>
    <dbReference type="NCBI Taxonomy" id="1070528"/>
    <lineage>
        <taxon>unclassified sequences</taxon>
        <taxon>metagenomes</taxon>
        <taxon>organismal metagenomes</taxon>
    </lineage>
</organism>
<protein>
    <submittedName>
        <fullName evidence="2">Uncharacterized protein</fullName>
    </submittedName>
</protein>